<dbReference type="PROSITE" id="PS51085">
    <property type="entry name" value="2FE2S_FER_2"/>
    <property type="match status" value="1"/>
</dbReference>
<accession>N6Z250</accession>
<sequence length="106" mass="11095">MRQRFAVMIEGCGDRLACADSDNVLCAMEALGRKGIPVGCRGGGCGVCKVKVKEGAYHTRRMSRACVSEAEEAEGVVLACKLFPDSDLRIEVVGKMARAVCAGAGA</sequence>
<feature type="domain" description="2Fe-2S ferredoxin-type" evidence="1">
    <location>
        <begin position="3"/>
        <end position="96"/>
    </location>
</feature>
<dbReference type="InterPro" id="IPR006058">
    <property type="entry name" value="2Fe2S_fd_BS"/>
</dbReference>
<evidence type="ECO:0000259" key="1">
    <source>
        <dbReference type="PROSITE" id="PS51085"/>
    </source>
</evidence>
<protein>
    <submittedName>
        <fullName evidence="2">Ferredoxin</fullName>
    </submittedName>
</protein>
<dbReference type="RefSeq" id="WP_004340766.1">
    <property type="nucleotide sequence ID" value="NZ_AMXE01000058.1"/>
</dbReference>
<name>N6Z250_THAL4</name>
<dbReference type="OrthoDB" id="9806195at2"/>
<dbReference type="eggNOG" id="COG1018">
    <property type="taxonomic scope" value="Bacteria"/>
</dbReference>
<dbReference type="Gene3D" id="3.10.20.30">
    <property type="match status" value="1"/>
</dbReference>
<dbReference type="InterPro" id="IPR036010">
    <property type="entry name" value="2Fe-2S_ferredoxin-like_sf"/>
</dbReference>
<dbReference type="Proteomes" id="UP000013232">
    <property type="component" value="Unassembled WGS sequence"/>
</dbReference>
<dbReference type="InterPro" id="IPR001041">
    <property type="entry name" value="2Fe-2S_ferredoxin-type"/>
</dbReference>
<dbReference type="Pfam" id="PF00111">
    <property type="entry name" value="Fer2"/>
    <property type="match status" value="1"/>
</dbReference>
<keyword evidence="3" id="KW-1185">Reference proteome</keyword>
<dbReference type="EMBL" id="AMXE01000058">
    <property type="protein sequence ID" value="ENO86239.1"/>
    <property type="molecule type" value="Genomic_DNA"/>
</dbReference>
<dbReference type="PROSITE" id="PS00197">
    <property type="entry name" value="2FE2S_FER_1"/>
    <property type="match status" value="1"/>
</dbReference>
<dbReference type="GO" id="GO:0051537">
    <property type="term" value="F:2 iron, 2 sulfur cluster binding"/>
    <property type="evidence" value="ECO:0007669"/>
    <property type="project" value="InterPro"/>
</dbReference>
<organism evidence="2 3">
    <name type="scientific">Thauera linaloolentis (strain DSM 12138 / JCM 21573 / CCUG 41526 / CIP 105981 / IAM 15112 / NBRC 102519 / 47Lol)</name>
    <dbReference type="NCBI Taxonomy" id="1123367"/>
    <lineage>
        <taxon>Bacteria</taxon>
        <taxon>Pseudomonadati</taxon>
        <taxon>Pseudomonadota</taxon>
        <taxon>Betaproteobacteria</taxon>
        <taxon>Rhodocyclales</taxon>
        <taxon>Zoogloeaceae</taxon>
        <taxon>Thauera</taxon>
    </lineage>
</organism>
<comment type="caution">
    <text evidence="2">The sequence shown here is derived from an EMBL/GenBank/DDBJ whole genome shotgun (WGS) entry which is preliminary data.</text>
</comment>
<proteinExistence type="predicted"/>
<reference evidence="2 3" key="1">
    <citation type="submission" date="2012-09" db="EMBL/GenBank/DDBJ databases">
        <title>Draft Genome Sequences of 6 Strains from Genus Thauera.</title>
        <authorList>
            <person name="Liu B."/>
            <person name="Shapleigh J.P."/>
            <person name="Frostegard A.H."/>
        </authorList>
    </citation>
    <scope>NUCLEOTIDE SEQUENCE [LARGE SCALE GENOMIC DNA]</scope>
    <source>
        <strain evidence="3">47Lol / DSM 12138</strain>
    </source>
</reference>
<evidence type="ECO:0000313" key="2">
    <source>
        <dbReference type="EMBL" id="ENO86239.1"/>
    </source>
</evidence>
<dbReference type="SUPFAM" id="SSF54292">
    <property type="entry name" value="2Fe-2S ferredoxin-like"/>
    <property type="match status" value="1"/>
</dbReference>
<dbReference type="InterPro" id="IPR012675">
    <property type="entry name" value="Beta-grasp_dom_sf"/>
</dbReference>
<gene>
    <name evidence="2" type="ORF">C666_13615</name>
</gene>
<evidence type="ECO:0000313" key="3">
    <source>
        <dbReference type="Proteomes" id="UP000013232"/>
    </source>
</evidence>
<dbReference type="STRING" id="1123367.GCA_000621305_02969"/>
<dbReference type="AlphaFoldDB" id="N6Z250"/>